<organism evidence="5 6">
    <name type="scientific">Macrostomum lignano</name>
    <dbReference type="NCBI Taxonomy" id="282301"/>
    <lineage>
        <taxon>Eukaryota</taxon>
        <taxon>Metazoa</taxon>
        <taxon>Spiralia</taxon>
        <taxon>Lophotrochozoa</taxon>
        <taxon>Platyhelminthes</taxon>
        <taxon>Rhabditophora</taxon>
        <taxon>Macrostomorpha</taxon>
        <taxon>Macrostomida</taxon>
        <taxon>Macrostomidae</taxon>
        <taxon>Macrostomum</taxon>
    </lineage>
</organism>
<comment type="cofactor">
    <cofactor evidence="2">
        <name>a divalent metal cation</name>
        <dbReference type="ChEBI" id="CHEBI:60240"/>
    </cofactor>
</comment>
<evidence type="ECO:0000313" key="6">
    <source>
        <dbReference type="Proteomes" id="UP000215902"/>
    </source>
</evidence>
<keyword evidence="2" id="KW-0378">Hydrolase</keyword>
<dbReference type="GO" id="GO:0005634">
    <property type="term" value="C:nucleus"/>
    <property type="evidence" value="ECO:0007669"/>
    <property type="project" value="UniProtKB-SubCell"/>
</dbReference>
<keyword evidence="2" id="KW-0547">Nucleotide-binding</keyword>
<gene>
    <name evidence="5" type="ORF">BOX15_Mlig000948g2</name>
</gene>
<comment type="caution">
    <text evidence="5">The sequence shown here is derived from an EMBL/GenBank/DDBJ whole genome shotgun (WGS) entry which is preliminary data.</text>
</comment>
<dbReference type="GO" id="GO:0046872">
    <property type="term" value="F:metal ion binding"/>
    <property type="evidence" value="ECO:0007669"/>
    <property type="project" value="UniProtKB-KW"/>
</dbReference>
<sequence length="552" mass="58168">MSAHRLSNVASAGQVSDSTPKIVPKASASASVLDPSSAPAPDASSAPVSAPSSVPVSAPSSVPVSASSSAPVSAPSSAPVSASSSAPVSASSSAPVSASSAPVSASSSAPVSASSSAPVSASSSAPVSASSAPVSASSSAPVSAPSSVPVSAPSSVPVSASSSAPVSALSSAADCQQQPRQHDPMSLETAARLSIPELSLRLPDSWDPDVPFPEFTRPRRVGRLSVPGAGLAHARLDASQLKRLRLPRDWSGLNLSDWLPGGPADWESALQPPWQRDIDDLLAWLRLARPNLAGRIVCCRGLLTRLTCQQLERQQDLCVAAIRVHGDGLLLCQFTGAEAQRLEAQRNRRDRLMAAWGPAFEALATGESGGGRDGDGGRYCEIVEARLGNLRLMCLGEVDCCDGDELLELKLTSQHGAWRRRLPRWWAQSFLLGVPSIFAGFRDAAGRLRDVARLPVDRLLAMSRGHLRPDEWSAGAGLDWAHRFLSHAVRVCATADEAGAVFVLYWKPGQDRVLVSRHGPASPFYFLPHWLLRDLSQHQLAEEERKRQGKKQ</sequence>
<dbReference type="GO" id="GO:0110155">
    <property type="term" value="P:NAD-cap decapping"/>
    <property type="evidence" value="ECO:0007669"/>
    <property type="project" value="TreeGrafter"/>
</dbReference>
<dbReference type="STRING" id="282301.A0A267DQM7"/>
<dbReference type="GO" id="GO:0003723">
    <property type="term" value="F:RNA binding"/>
    <property type="evidence" value="ECO:0007669"/>
    <property type="project" value="UniProtKB-KW"/>
</dbReference>
<dbReference type="EMBL" id="NIVC01003393">
    <property type="protein sequence ID" value="PAA51603.1"/>
    <property type="molecule type" value="Genomic_DNA"/>
</dbReference>
<keyword evidence="2" id="KW-0479">Metal-binding</keyword>
<evidence type="ECO:0000313" key="5">
    <source>
        <dbReference type="EMBL" id="PAA51603.1"/>
    </source>
</evidence>
<dbReference type="GO" id="GO:0004518">
    <property type="term" value="F:nuclease activity"/>
    <property type="evidence" value="ECO:0007669"/>
    <property type="project" value="UniProtKB-KW"/>
</dbReference>
<comment type="subcellular location">
    <subcellularLocation>
        <location evidence="2">Nucleus</location>
    </subcellularLocation>
</comment>
<evidence type="ECO:0000256" key="3">
    <source>
        <dbReference type="SAM" id="MobiDB-lite"/>
    </source>
</evidence>
<dbReference type="GO" id="GO:0000956">
    <property type="term" value="P:nuclear-transcribed mRNA catabolic process"/>
    <property type="evidence" value="ECO:0007669"/>
    <property type="project" value="TreeGrafter"/>
</dbReference>
<dbReference type="OrthoDB" id="10051938at2759"/>
<evidence type="ECO:0000259" key="4">
    <source>
        <dbReference type="Pfam" id="PF08652"/>
    </source>
</evidence>
<reference evidence="5 6" key="1">
    <citation type="submission" date="2017-06" db="EMBL/GenBank/DDBJ databases">
        <title>A platform for efficient transgenesis in Macrostomum lignano, a flatworm model organism for stem cell research.</title>
        <authorList>
            <person name="Berezikov E."/>
        </authorList>
    </citation>
    <scope>NUCLEOTIDE SEQUENCE [LARGE SCALE GENOMIC DNA]</scope>
    <source>
        <strain evidence="5">DV1</strain>
        <tissue evidence="5">Whole organism</tissue>
    </source>
</reference>
<dbReference type="PANTHER" id="PTHR12395:SF9">
    <property type="entry name" value="DECAPPING AND EXORIBONUCLEASE PROTEIN"/>
    <property type="match status" value="1"/>
</dbReference>
<keyword evidence="6" id="KW-1185">Reference proteome</keyword>
<evidence type="ECO:0000256" key="2">
    <source>
        <dbReference type="RuleBase" id="RU367113"/>
    </source>
</evidence>
<keyword evidence="2" id="KW-0539">Nucleus</keyword>
<accession>A0A267DQM7</accession>
<keyword evidence="2" id="KW-0540">Nuclease</keyword>
<proteinExistence type="inferred from homology"/>
<protein>
    <recommendedName>
        <fullName evidence="2">Decapping nuclease</fullName>
        <ecNumber evidence="2">3.6.1.-</ecNumber>
    </recommendedName>
</protein>
<comment type="similarity">
    <text evidence="1 2">Belongs to the DXO/Dom3Z family.</text>
</comment>
<dbReference type="InterPro" id="IPR039039">
    <property type="entry name" value="RAI1-like_fam"/>
</dbReference>
<name>A0A267DQM7_9PLAT</name>
<dbReference type="InterPro" id="IPR013961">
    <property type="entry name" value="RAI1"/>
</dbReference>
<keyword evidence="2" id="KW-0694">RNA-binding</keyword>
<dbReference type="AlphaFoldDB" id="A0A267DQM7"/>
<feature type="compositionally biased region" description="Low complexity" evidence="3">
    <location>
        <begin position="26"/>
        <end position="162"/>
    </location>
</feature>
<dbReference type="GO" id="GO:0005829">
    <property type="term" value="C:cytosol"/>
    <property type="evidence" value="ECO:0007669"/>
    <property type="project" value="TreeGrafter"/>
</dbReference>
<feature type="region of interest" description="Disordered" evidence="3">
    <location>
        <begin position="1"/>
        <end position="162"/>
    </location>
</feature>
<comment type="function">
    <text evidence="2">Decapping enzyme for NAD-capped RNAs: specifically hydrolyzes the nicotinamide adenine dinucleotide (NAD) cap from a subset of RNAs by removing the entire NAD moiety from the 5'-end of an NAD-capped RNA.</text>
</comment>
<feature type="compositionally biased region" description="Polar residues" evidence="3">
    <location>
        <begin position="8"/>
        <end position="19"/>
    </location>
</feature>
<dbReference type="GO" id="GO:0000166">
    <property type="term" value="F:nucleotide binding"/>
    <property type="evidence" value="ECO:0007669"/>
    <property type="project" value="UniProtKB-KW"/>
</dbReference>
<dbReference type="Proteomes" id="UP000215902">
    <property type="component" value="Unassembled WGS sequence"/>
</dbReference>
<dbReference type="Pfam" id="PF08652">
    <property type="entry name" value="RAI1"/>
    <property type="match status" value="1"/>
</dbReference>
<dbReference type="EC" id="3.6.1.-" evidence="2"/>
<evidence type="ECO:0000256" key="1">
    <source>
        <dbReference type="ARBA" id="ARBA00006562"/>
    </source>
</evidence>
<feature type="domain" description="RAI1-like" evidence="4">
    <location>
        <begin position="217"/>
        <end position="530"/>
    </location>
</feature>
<dbReference type="PANTHER" id="PTHR12395">
    <property type="entry name" value="DOM-3 RELATED"/>
    <property type="match status" value="1"/>
</dbReference>
<dbReference type="GO" id="GO:0034353">
    <property type="term" value="F:mRNA 5'-diphosphatase activity"/>
    <property type="evidence" value="ECO:0007669"/>
    <property type="project" value="TreeGrafter"/>
</dbReference>